<evidence type="ECO:0000256" key="2">
    <source>
        <dbReference type="ARBA" id="ARBA00004123"/>
    </source>
</evidence>
<comment type="similarity">
    <text evidence="4">Belongs to the SMC family. RAD50 subfamily.</text>
</comment>
<dbReference type="GO" id="GO:0003691">
    <property type="term" value="F:double-stranded telomeric DNA binding"/>
    <property type="evidence" value="ECO:0007669"/>
    <property type="project" value="TreeGrafter"/>
</dbReference>
<evidence type="ECO:0000259" key="10">
    <source>
        <dbReference type="Pfam" id="PF13476"/>
    </source>
</evidence>
<dbReference type="AlphaFoldDB" id="A0A1B0F0N7"/>
<dbReference type="Gene3D" id="3.40.50.300">
    <property type="entry name" value="P-loop containing nucleotide triphosphate hydrolases"/>
    <property type="match status" value="1"/>
</dbReference>
<evidence type="ECO:0000256" key="1">
    <source>
        <dbReference type="ARBA" id="ARBA00001947"/>
    </source>
</evidence>
<dbReference type="VEuPathDB" id="VectorBase:PPAI010905"/>
<evidence type="ECO:0000256" key="3">
    <source>
        <dbReference type="ARBA" id="ARBA00004286"/>
    </source>
</evidence>
<protein>
    <recommendedName>
        <fullName evidence="10">Rad50/SbcC-type AAA domain-containing protein</fullName>
    </recommendedName>
</protein>
<accession>A0A1B0F0N7</accession>
<dbReference type="GO" id="GO:0051880">
    <property type="term" value="F:G-quadruplex DNA binding"/>
    <property type="evidence" value="ECO:0007669"/>
    <property type="project" value="TreeGrafter"/>
</dbReference>
<dbReference type="GO" id="GO:0016887">
    <property type="term" value="F:ATP hydrolysis activity"/>
    <property type="evidence" value="ECO:0007669"/>
    <property type="project" value="InterPro"/>
</dbReference>
<dbReference type="Proteomes" id="UP000092462">
    <property type="component" value="Unassembled WGS sequence"/>
</dbReference>
<evidence type="ECO:0000313" key="11">
    <source>
        <dbReference type="EnsemblMetazoa" id="PPAI010905-PA"/>
    </source>
</evidence>
<evidence type="ECO:0000256" key="4">
    <source>
        <dbReference type="ARBA" id="ARBA00009439"/>
    </source>
</evidence>
<dbReference type="EnsemblMetazoa" id="PPAI010905-RA">
    <property type="protein sequence ID" value="PPAI010905-PA"/>
    <property type="gene ID" value="PPAI010905"/>
</dbReference>
<dbReference type="GO" id="GO:0000722">
    <property type="term" value="P:telomere maintenance via recombination"/>
    <property type="evidence" value="ECO:0007669"/>
    <property type="project" value="TreeGrafter"/>
</dbReference>
<comment type="catalytic activity">
    <reaction evidence="9">
        <text>ATP + H2O = ADP + phosphate + H(+)</text>
        <dbReference type="Rhea" id="RHEA:13065"/>
        <dbReference type="ChEBI" id="CHEBI:15377"/>
        <dbReference type="ChEBI" id="CHEBI:15378"/>
        <dbReference type="ChEBI" id="CHEBI:30616"/>
        <dbReference type="ChEBI" id="CHEBI:43474"/>
        <dbReference type="ChEBI" id="CHEBI:456216"/>
    </reaction>
</comment>
<dbReference type="GO" id="GO:0030870">
    <property type="term" value="C:Mre11 complex"/>
    <property type="evidence" value="ECO:0007669"/>
    <property type="project" value="TreeGrafter"/>
</dbReference>
<keyword evidence="12" id="KW-1185">Reference proteome</keyword>
<dbReference type="VEuPathDB" id="VectorBase:PPAPM1_007341"/>
<dbReference type="GO" id="GO:0043047">
    <property type="term" value="F:single-stranded telomeric DNA binding"/>
    <property type="evidence" value="ECO:0007669"/>
    <property type="project" value="TreeGrafter"/>
</dbReference>
<proteinExistence type="inferred from homology"/>
<dbReference type="InterPro" id="IPR027417">
    <property type="entry name" value="P-loop_NTPase"/>
</dbReference>
<comment type="cofactor">
    <cofactor evidence="1">
        <name>Zn(2+)</name>
        <dbReference type="ChEBI" id="CHEBI:29105"/>
    </cofactor>
</comment>
<reference evidence="11" key="1">
    <citation type="submission" date="2022-08" db="UniProtKB">
        <authorList>
            <consortium name="EnsemblMetazoa"/>
        </authorList>
    </citation>
    <scope>IDENTIFICATION</scope>
    <source>
        <strain evidence="11">Israel</strain>
    </source>
</reference>
<comment type="subcellular location">
    <subcellularLocation>
        <location evidence="3">Chromosome</location>
    </subcellularLocation>
    <subcellularLocation>
        <location evidence="2">Nucleus</location>
    </subcellularLocation>
</comment>
<dbReference type="GO" id="GO:0070192">
    <property type="term" value="P:chromosome organization involved in meiotic cell cycle"/>
    <property type="evidence" value="ECO:0007669"/>
    <property type="project" value="TreeGrafter"/>
</dbReference>
<evidence type="ECO:0000256" key="7">
    <source>
        <dbReference type="ARBA" id="ARBA00022833"/>
    </source>
</evidence>
<organism evidence="11 12">
    <name type="scientific">Phlebotomus papatasi</name>
    <name type="common">Sandfly</name>
    <dbReference type="NCBI Taxonomy" id="29031"/>
    <lineage>
        <taxon>Eukaryota</taxon>
        <taxon>Metazoa</taxon>
        <taxon>Ecdysozoa</taxon>
        <taxon>Arthropoda</taxon>
        <taxon>Hexapoda</taxon>
        <taxon>Insecta</taxon>
        <taxon>Pterygota</taxon>
        <taxon>Neoptera</taxon>
        <taxon>Endopterygota</taxon>
        <taxon>Diptera</taxon>
        <taxon>Nematocera</taxon>
        <taxon>Psychodoidea</taxon>
        <taxon>Psychodidae</taxon>
        <taxon>Phlebotomus</taxon>
        <taxon>Phlebotomus</taxon>
    </lineage>
</organism>
<dbReference type="PANTHER" id="PTHR18867:SF12">
    <property type="entry name" value="DNA REPAIR PROTEIN RAD50"/>
    <property type="match status" value="1"/>
</dbReference>
<evidence type="ECO:0000256" key="9">
    <source>
        <dbReference type="ARBA" id="ARBA00049360"/>
    </source>
</evidence>
<sequence>MSTLDKLLIRGIRSFGSQTGDEQQISFVSPLTLIVGVNGSGKTTIIECLKYALTGEVPPGSDRGAGFVHDPKIYQFSECLGQVKLNVKDIKGTTHIVTRSMKAMLKTTKTSKSTFETIDVNIYCPGVGPSKGSMSKRVADMNAEMCDIMGVSKAILNNVIFCHQEDSSWPLDEQKKVKEKFDAIFGTTEYNRVIDKVVGIISESPFACSICIFRCEIQ</sequence>
<dbReference type="GO" id="GO:0007004">
    <property type="term" value="P:telomere maintenance via telomerase"/>
    <property type="evidence" value="ECO:0007669"/>
    <property type="project" value="TreeGrafter"/>
</dbReference>
<dbReference type="EMBL" id="AJVK01019336">
    <property type="status" value="NOT_ANNOTATED_CDS"/>
    <property type="molecule type" value="Genomic_DNA"/>
</dbReference>
<keyword evidence="6" id="KW-0479">Metal-binding</keyword>
<dbReference type="PANTHER" id="PTHR18867">
    <property type="entry name" value="RAD50"/>
    <property type="match status" value="1"/>
</dbReference>
<dbReference type="Pfam" id="PF13476">
    <property type="entry name" value="AAA_23"/>
    <property type="match status" value="1"/>
</dbReference>
<dbReference type="SUPFAM" id="SSF52540">
    <property type="entry name" value="P-loop containing nucleoside triphosphate hydrolases"/>
    <property type="match status" value="1"/>
</dbReference>
<dbReference type="GO" id="GO:0046872">
    <property type="term" value="F:metal ion binding"/>
    <property type="evidence" value="ECO:0007669"/>
    <property type="project" value="UniProtKB-KW"/>
</dbReference>
<evidence type="ECO:0000256" key="5">
    <source>
        <dbReference type="ARBA" id="ARBA00022454"/>
    </source>
</evidence>
<keyword evidence="8" id="KW-0539">Nucleus</keyword>
<evidence type="ECO:0000313" key="12">
    <source>
        <dbReference type="Proteomes" id="UP000092462"/>
    </source>
</evidence>
<name>A0A1B0F0N7_PHLPP</name>
<keyword evidence="5" id="KW-0158">Chromosome</keyword>
<dbReference type="GO" id="GO:0000794">
    <property type="term" value="C:condensed nuclear chromosome"/>
    <property type="evidence" value="ECO:0007669"/>
    <property type="project" value="TreeGrafter"/>
</dbReference>
<evidence type="ECO:0000256" key="8">
    <source>
        <dbReference type="ARBA" id="ARBA00023242"/>
    </source>
</evidence>
<dbReference type="InterPro" id="IPR038729">
    <property type="entry name" value="Rad50/SbcC_AAA"/>
</dbReference>
<keyword evidence="7" id="KW-0862">Zinc</keyword>
<dbReference type="GO" id="GO:0006302">
    <property type="term" value="P:double-strand break repair"/>
    <property type="evidence" value="ECO:0007669"/>
    <property type="project" value="InterPro"/>
</dbReference>
<feature type="domain" description="Rad50/SbcC-type AAA" evidence="10">
    <location>
        <begin position="6"/>
        <end position="188"/>
    </location>
</feature>
<evidence type="ECO:0000256" key="6">
    <source>
        <dbReference type="ARBA" id="ARBA00022723"/>
    </source>
</evidence>